<evidence type="ECO:0000313" key="3">
    <source>
        <dbReference type="Proteomes" id="UP001203207"/>
    </source>
</evidence>
<sequence>MGKLKPIISLAALLLGFIIMVVVTYDILFHTISLGSAGTLFIGFLLFIFGFLLLVSESSEHNSVIIYDKRFAIGEKQDISPIVSQKHEYISSVIPLLNEIGEQIELQESWKYGDPIEETINLINKQLAITEYLNSTEETDGLRVVDYRSDNEIIVANSEDELSLAKGLLFNVFSDDNHCGIVNGRIGKAELIESESTSGKLFEFVITEWKDDDEHWKKNAESDLKNGYARMKILTDDVANIEKERLQTTLKTLQKIRYERGLKYDY</sequence>
<dbReference type="EMBL" id="JAKRVX010000003">
    <property type="protein sequence ID" value="MCL9817026.1"/>
    <property type="molecule type" value="Genomic_DNA"/>
</dbReference>
<comment type="caution">
    <text evidence="2">The sequence shown here is derived from an EMBL/GenBank/DDBJ whole genome shotgun (WGS) entry which is preliminary data.</text>
</comment>
<organism evidence="2 3">
    <name type="scientific">Natronocalculus amylovorans</name>
    <dbReference type="NCBI Taxonomy" id="2917812"/>
    <lineage>
        <taxon>Archaea</taxon>
        <taxon>Methanobacteriati</taxon>
        <taxon>Methanobacteriota</taxon>
        <taxon>Stenosarchaea group</taxon>
        <taxon>Halobacteria</taxon>
        <taxon>Halobacteriales</taxon>
        <taxon>Haloferacaceae</taxon>
        <taxon>Natronocalculus</taxon>
    </lineage>
</organism>
<dbReference type="AlphaFoldDB" id="A0AAE3FXH7"/>
<dbReference type="RefSeq" id="WP_250583990.1">
    <property type="nucleotide sequence ID" value="NZ_JAKRVX010000003.1"/>
</dbReference>
<evidence type="ECO:0000256" key="1">
    <source>
        <dbReference type="SAM" id="Phobius"/>
    </source>
</evidence>
<reference evidence="2" key="2">
    <citation type="submission" date="2022-02" db="EMBL/GenBank/DDBJ databases">
        <authorList>
            <person name="Elcheninov A.G."/>
            <person name="Sorokin D.Y."/>
            <person name="Kublanov I.V."/>
        </authorList>
    </citation>
    <scope>NUCLEOTIDE SEQUENCE</scope>
    <source>
        <strain evidence="2">AArc-St2</strain>
    </source>
</reference>
<name>A0AAE3FXH7_9EURY</name>
<keyword evidence="3" id="KW-1185">Reference proteome</keyword>
<feature type="transmembrane region" description="Helical" evidence="1">
    <location>
        <begin position="34"/>
        <end position="55"/>
    </location>
</feature>
<keyword evidence="1" id="KW-0472">Membrane</keyword>
<feature type="transmembrane region" description="Helical" evidence="1">
    <location>
        <begin position="7"/>
        <end position="28"/>
    </location>
</feature>
<dbReference type="Proteomes" id="UP001203207">
    <property type="component" value="Unassembled WGS sequence"/>
</dbReference>
<protein>
    <submittedName>
        <fullName evidence="2">Uncharacterized protein</fullName>
    </submittedName>
</protein>
<proteinExistence type="predicted"/>
<keyword evidence="1" id="KW-0812">Transmembrane</keyword>
<evidence type="ECO:0000313" key="2">
    <source>
        <dbReference type="EMBL" id="MCL9817026.1"/>
    </source>
</evidence>
<reference evidence="2" key="1">
    <citation type="journal article" date="2022" name="Syst. Appl. Microbiol.">
        <title>Natronocalculus amylovorans gen. nov., sp. nov., and Natranaeroarchaeum aerophilus sp. nov., dominant culturable amylolytic natronoarchaea from hypersaline soda lakes in southwestern Siberia.</title>
        <authorList>
            <person name="Sorokin D.Y."/>
            <person name="Elcheninov A.G."/>
            <person name="Khizhniak T.V."/>
            <person name="Koenen M."/>
            <person name="Bale N.J."/>
            <person name="Damste J.S.S."/>
            <person name="Kublanov I.V."/>
        </authorList>
    </citation>
    <scope>NUCLEOTIDE SEQUENCE</scope>
    <source>
        <strain evidence="2">AArc-St2</strain>
    </source>
</reference>
<accession>A0AAE3FXH7</accession>
<gene>
    <name evidence="2" type="ORF">AArcSt2_08740</name>
</gene>
<keyword evidence="1" id="KW-1133">Transmembrane helix</keyword>